<organism evidence="2 3">
    <name type="scientific">Dinghuibacter silviterrae</name>
    <dbReference type="NCBI Taxonomy" id="1539049"/>
    <lineage>
        <taxon>Bacteria</taxon>
        <taxon>Pseudomonadati</taxon>
        <taxon>Bacteroidota</taxon>
        <taxon>Chitinophagia</taxon>
        <taxon>Chitinophagales</taxon>
        <taxon>Chitinophagaceae</taxon>
        <taxon>Dinghuibacter</taxon>
    </lineage>
</organism>
<accession>A0A4R8DNX4</accession>
<comment type="caution">
    <text evidence="2">The sequence shown here is derived from an EMBL/GenBank/DDBJ whole genome shotgun (WGS) entry which is preliminary data.</text>
</comment>
<keyword evidence="1" id="KW-0472">Membrane</keyword>
<keyword evidence="1" id="KW-1133">Transmembrane helix</keyword>
<protein>
    <submittedName>
        <fullName evidence="2">Uncharacterized protein</fullName>
    </submittedName>
</protein>
<name>A0A4R8DNX4_9BACT</name>
<proteinExistence type="predicted"/>
<evidence type="ECO:0000313" key="3">
    <source>
        <dbReference type="Proteomes" id="UP000294498"/>
    </source>
</evidence>
<feature type="transmembrane region" description="Helical" evidence="1">
    <location>
        <begin position="72"/>
        <end position="92"/>
    </location>
</feature>
<dbReference type="AlphaFoldDB" id="A0A4R8DNX4"/>
<sequence>MRKELDTIEKIEGYLEGSLPQDSRIEFEQEMAADPVLREQVRLQQLLMEGLDRTAWSQKIQQAKRRYHRGRFFRRWGTAGMGIVLLSLALLYTHRHPAAAPPPVKLPEQAFTLNGSRDTVIETPAGIVFSIPAGCFLDDAGKPVQGPLTLVVQEALDPAAIMRAGLSTRSGGGLLETGGMFYLNALREGRPLRIDPTRGVYAEIPTDTIRPGMELYTGRLSPDGIIDWVNPRPLETDLVPVDITGLDFYPPHYLDSLRRWGYDADNKSFTDSLYFSLAARAGYGSDSAYIPCGIDPAKVKTIWGPRFQNTLLSTREFEARMPWIHRTLDERILDLYVDHLDKPLYQVDSMAANVLLPGSPLKDQFLRFAGRHDGRVRIGSTAYRRLRDYYRTKARLFREAVTKTENEYWSYQDRLNEETTSRALEHGRDSAWRAAQNFEQELTLNFKSVCRQAGIGSELPKESYRVTLTNTGWCNIDRAAATATVTRTSIDAIDPQTGRKVSIRYAPFSIRVDASYERVYVYLLPDSLNSYVRLSSAGGAYSESLNASIGYGLVCIAYKGTQAYLYEEKRLRSTDYGLIRPVPVGDSALTRRLNAWYRDGSLQQENKFQKGEWIDEKRRSRNEKLRDLQTRLTRMLFPCVLLEM</sequence>
<dbReference type="EMBL" id="SODV01000001">
    <property type="protein sequence ID" value="TDW99518.1"/>
    <property type="molecule type" value="Genomic_DNA"/>
</dbReference>
<dbReference type="Proteomes" id="UP000294498">
    <property type="component" value="Unassembled WGS sequence"/>
</dbReference>
<dbReference type="RefSeq" id="WP_133990277.1">
    <property type="nucleotide sequence ID" value="NZ_SODV01000001.1"/>
</dbReference>
<reference evidence="2 3" key="1">
    <citation type="submission" date="2019-03" db="EMBL/GenBank/DDBJ databases">
        <title>Genomic Encyclopedia of Type Strains, Phase IV (KMG-IV): sequencing the most valuable type-strain genomes for metagenomic binning, comparative biology and taxonomic classification.</title>
        <authorList>
            <person name="Goeker M."/>
        </authorList>
    </citation>
    <scope>NUCLEOTIDE SEQUENCE [LARGE SCALE GENOMIC DNA]</scope>
    <source>
        <strain evidence="2 3">DSM 100059</strain>
    </source>
</reference>
<evidence type="ECO:0000313" key="2">
    <source>
        <dbReference type="EMBL" id="TDW99518.1"/>
    </source>
</evidence>
<keyword evidence="3" id="KW-1185">Reference proteome</keyword>
<evidence type="ECO:0000256" key="1">
    <source>
        <dbReference type="SAM" id="Phobius"/>
    </source>
</evidence>
<gene>
    <name evidence="2" type="ORF">EDB95_0528</name>
</gene>
<dbReference type="OrthoDB" id="1488726at2"/>
<keyword evidence="1" id="KW-0812">Transmembrane</keyword>